<evidence type="ECO:0000256" key="4">
    <source>
        <dbReference type="ARBA" id="ARBA00022519"/>
    </source>
</evidence>
<dbReference type="Gene3D" id="3.40.50.300">
    <property type="entry name" value="P-loop containing nucleotide triphosphate hydrolases"/>
    <property type="match status" value="1"/>
</dbReference>
<feature type="domain" description="Oligopeptide/dipeptide ABC transporter C-terminal" evidence="10">
    <location>
        <begin position="104"/>
        <end position="167"/>
    </location>
</feature>
<evidence type="ECO:0000259" key="9">
    <source>
        <dbReference type="Pfam" id="PF00005"/>
    </source>
</evidence>
<dbReference type="PANTHER" id="PTHR43297:SF14">
    <property type="entry name" value="ATPASE AAA-TYPE CORE DOMAIN-CONTAINING PROTEIN"/>
    <property type="match status" value="1"/>
</dbReference>
<dbReference type="Pfam" id="PF08352">
    <property type="entry name" value="oligo_HPY"/>
    <property type="match status" value="1"/>
</dbReference>
<organism evidence="11">
    <name type="scientific">marine sediment metagenome</name>
    <dbReference type="NCBI Taxonomy" id="412755"/>
    <lineage>
        <taxon>unclassified sequences</taxon>
        <taxon>metagenomes</taxon>
        <taxon>ecological metagenomes</taxon>
    </lineage>
</organism>
<dbReference type="InterPro" id="IPR050388">
    <property type="entry name" value="ABC_Ni/Peptide_Import"/>
</dbReference>
<evidence type="ECO:0000256" key="7">
    <source>
        <dbReference type="ARBA" id="ARBA00022967"/>
    </source>
</evidence>
<dbReference type="GO" id="GO:0005524">
    <property type="term" value="F:ATP binding"/>
    <property type="evidence" value="ECO:0007669"/>
    <property type="project" value="UniProtKB-KW"/>
</dbReference>
<gene>
    <name evidence="11" type="ORF">S03H2_28595</name>
</gene>
<dbReference type="GO" id="GO:0015833">
    <property type="term" value="P:peptide transport"/>
    <property type="evidence" value="ECO:0007669"/>
    <property type="project" value="InterPro"/>
</dbReference>
<evidence type="ECO:0000259" key="10">
    <source>
        <dbReference type="Pfam" id="PF08352"/>
    </source>
</evidence>
<dbReference type="EMBL" id="BARU01017228">
    <property type="protein sequence ID" value="GAH57887.1"/>
    <property type="molecule type" value="Genomic_DNA"/>
</dbReference>
<keyword evidence="8" id="KW-0472">Membrane</keyword>
<evidence type="ECO:0000256" key="5">
    <source>
        <dbReference type="ARBA" id="ARBA00022741"/>
    </source>
</evidence>
<evidence type="ECO:0000256" key="6">
    <source>
        <dbReference type="ARBA" id="ARBA00022840"/>
    </source>
</evidence>
<dbReference type="InterPro" id="IPR003439">
    <property type="entry name" value="ABC_transporter-like_ATP-bd"/>
</dbReference>
<sequence length="202" mass="22870">EALRMIKLVKLPDAKNTLHKYPHELSGGQRQRIIIAIALSCGAELLIADEPTRNVDVTIQAGILKLIDELRKELRISVLFIANNVNLVFIVSDRVAVLYKGKIVEVGTSQELRVEPIHPYTRRLLGIVPPTRRKIKDLIEVNLKEEIEVDSSACSYFCKCEKRIEICKKNSPISTKVSNTHLVNCHRVIEREIDNESTSISH</sequence>
<evidence type="ECO:0000256" key="1">
    <source>
        <dbReference type="ARBA" id="ARBA00004370"/>
    </source>
</evidence>
<evidence type="ECO:0000256" key="3">
    <source>
        <dbReference type="ARBA" id="ARBA00022475"/>
    </source>
</evidence>
<feature type="non-terminal residue" evidence="11">
    <location>
        <position position="1"/>
    </location>
</feature>
<dbReference type="SUPFAM" id="SSF52540">
    <property type="entry name" value="P-loop containing nucleoside triphosphate hydrolases"/>
    <property type="match status" value="1"/>
</dbReference>
<dbReference type="InterPro" id="IPR027417">
    <property type="entry name" value="P-loop_NTPase"/>
</dbReference>
<keyword evidence="7" id="KW-1278">Translocase</keyword>
<dbReference type="InterPro" id="IPR013563">
    <property type="entry name" value="Oligopep_ABC_C"/>
</dbReference>
<keyword evidence="3" id="KW-1003">Cell membrane</keyword>
<evidence type="ECO:0000256" key="8">
    <source>
        <dbReference type="ARBA" id="ARBA00023136"/>
    </source>
</evidence>
<keyword evidence="4" id="KW-0997">Cell inner membrane</keyword>
<comment type="caution">
    <text evidence="11">The sequence shown here is derived from an EMBL/GenBank/DDBJ whole genome shotgun (WGS) entry which is preliminary data.</text>
</comment>
<keyword evidence="5" id="KW-0547">Nucleotide-binding</keyword>
<dbReference type="GO" id="GO:0016887">
    <property type="term" value="F:ATP hydrolysis activity"/>
    <property type="evidence" value="ECO:0007669"/>
    <property type="project" value="InterPro"/>
</dbReference>
<dbReference type="GO" id="GO:0016020">
    <property type="term" value="C:membrane"/>
    <property type="evidence" value="ECO:0007669"/>
    <property type="project" value="UniProtKB-SubCell"/>
</dbReference>
<dbReference type="NCBIfam" id="TIGR01727">
    <property type="entry name" value="oligo_HPY"/>
    <property type="match status" value="1"/>
</dbReference>
<evidence type="ECO:0000256" key="2">
    <source>
        <dbReference type="ARBA" id="ARBA00022448"/>
    </source>
</evidence>
<protein>
    <recommendedName>
        <fullName evidence="12">ABC transporter domain-containing protein</fullName>
    </recommendedName>
</protein>
<evidence type="ECO:0000313" key="11">
    <source>
        <dbReference type="EMBL" id="GAH57887.1"/>
    </source>
</evidence>
<comment type="subcellular location">
    <subcellularLocation>
        <location evidence="1">Membrane</location>
    </subcellularLocation>
</comment>
<dbReference type="PANTHER" id="PTHR43297">
    <property type="entry name" value="OLIGOPEPTIDE TRANSPORT ATP-BINDING PROTEIN APPD"/>
    <property type="match status" value="1"/>
</dbReference>
<name>X1GL15_9ZZZZ</name>
<reference evidence="11" key="1">
    <citation type="journal article" date="2014" name="Front. Microbiol.">
        <title>High frequency of phylogenetically diverse reductive dehalogenase-homologous genes in deep subseafloor sedimentary metagenomes.</title>
        <authorList>
            <person name="Kawai M."/>
            <person name="Futagami T."/>
            <person name="Toyoda A."/>
            <person name="Takaki Y."/>
            <person name="Nishi S."/>
            <person name="Hori S."/>
            <person name="Arai W."/>
            <person name="Tsubouchi T."/>
            <person name="Morono Y."/>
            <person name="Uchiyama I."/>
            <person name="Ito T."/>
            <person name="Fujiyama A."/>
            <person name="Inagaki F."/>
            <person name="Takami H."/>
        </authorList>
    </citation>
    <scope>NUCLEOTIDE SEQUENCE</scope>
    <source>
        <strain evidence="11">Expedition CK06-06</strain>
    </source>
</reference>
<dbReference type="AlphaFoldDB" id="X1GL15"/>
<keyword evidence="6" id="KW-0067">ATP-binding</keyword>
<accession>X1GL15</accession>
<proteinExistence type="predicted"/>
<evidence type="ECO:0008006" key="12">
    <source>
        <dbReference type="Google" id="ProtNLM"/>
    </source>
</evidence>
<feature type="domain" description="ABC transporter" evidence="9">
    <location>
        <begin position="4"/>
        <end position="52"/>
    </location>
</feature>
<dbReference type="Pfam" id="PF00005">
    <property type="entry name" value="ABC_tran"/>
    <property type="match status" value="1"/>
</dbReference>
<keyword evidence="2" id="KW-0813">Transport</keyword>